<comment type="function">
    <text evidence="2">Catalyzes the first step of the osmoprotectant glycine betaine synthesis.</text>
</comment>
<dbReference type="PANTHER" id="PTHR43756">
    <property type="entry name" value="CHOLINE MONOOXYGENASE, CHLOROPLASTIC"/>
    <property type="match status" value="1"/>
</dbReference>
<comment type="cofactor">
    <cofactor evidence="1">
        <name>Fe cation</name>
        <dbReference type="ChEBI" id="CHEBI:24875"/>
    </cofactor>
</comment>
<comment type="catalytic activity">
    <reaction evidence="12">
        <text>choline + 2 reduced [2Fe-2S]-[ferredoxin] + O2 + 2 H(+) = betaine aldehyde hydrate + 2 oxidized [2Fe-2S]-[ferredoxin] + H2O</text>
        <dbReference type="Rhea" id="RHEA:17769"/>
        <dbReference type="Rhea" id="RHEA-COMP:10000"/>
        <dbReference type="Rhea" id="RHEA-COMP:10001"/>
        <dbReference type="ChEBI" id="CHEBI:15354"/>
        <dbReference type="ChEBI" id="CHEBI:15377"/>
        <dbReference type="ChEBI" id="CHEBI:15378"/>
        <dbReference type="ChEBI" id="CHEBI:15379"/>
        <dbReference type="ChEBI" id="CHEBI:15870"/>
        <dbReference type="ChEBI" id="CHEBI:33737"/>
        <dbReference type="ChEBI" id="CHEBI:33738"/>
        <dbReference type="EC" id="1.14.15.7"/>
    </reaction>
</comment>
<evidence type="ECO:0000313" key="15">
    <source>
        <dbReference type="Proteomes" id="UP000184356"/>
    </source>
</evidence>
<organism evidence="14 15">
    <name type="scientific">Aspergillus sydowii CBS 593.65</name>
    <dbReference type="NCBI Taxonomy" id="1036612"/>
    <lineage>
        <taxon>Eukaryota</taxon>
        <taxon>Fungi</taxon>
        <taxon>Dikarya</taxon>
        <taxon>Ascomycota</taxon>
        <taxon>Pezizomycotina</taxon>
        <taxon>Eurotiomycetes</taxon>
        <taxon>Eurotiomycetidae</taxon>
        <taxon>Eurotiales</taxon>
        <taxon>Aspergillaceae</taxon>
        <taxon>Aspergillus</taxon>
        <taxon>Aspergillus subgen. Nidulantes</taxon>
    </lineage>
</organism>
<evidence type="ECO:0000256" key="1">
    <source>
        <dbReference type="ARBA" id="ARBA00001962"/>
    </source>
</evidence>
<evidence type="ECO:0000256" key="9">
    <source>
        <dbReference type="ARBA" id="ARBA00023002"/>
    </source>
</evidence>
<evidence type="ECO:0000256" key="7">
    <source>
        <dbReference type="ARBA" id="ARBA00022714"/>
    </source>
</evidence>
<keyword evidence="11" id="KW-0411">Iron-sulfur</keyword>
<dbReference type="CDD" id="cd00680">
    <property type="entry name" value="RHO_alpha_C"/>
    <property type="match status" value="1"/>
</dbReference>
<comment type="similarity">
    <text evidence="4">Belongs to the choline monooxygenase family.</text>
</comment>
<dbReference type="Pfam" id="PF00848">
    <property type="entry name" value="Ring_hydroxyl_A"/>
    <property type="match status" value="1"/>
</dbReference>
<dbReference type="EMBL" id="KV878583">
    <property type="protein sequence ID" value="OJJ61706.1"/>
    <property type="molecule type" value="Genomic_DNA"/>
</dbReference>
<comment type="pathway">
    <text evidence="3">Amine and polyamine biosynthesis; betaine biosynthesis via choline pathway; betaine aldehyde from choline (monooxygenase route): step 1/1.</text>
</comment>
<evidence type="ECO:0000256" key="5">
    <source>
        <dbReference type="ARBA" id="ARBA00012763"/>
    </source>
</evidence>
<dbReference type="SUPFAM" id="SSF50022">
    <property type="entry name" value="ISP domain"/>
    <property type="match status" value="1"/>
</dbReference>
<evidence type="ECO:0000256" key="10">
    <source>
        <dbReference type="ARBA" id="ARBA00023004"/>
    </source>
</evidence>
<feature type="domain" description="Rieske" evidence="13">
    <location>
        <begin position="48"/>
        <end position="135"/>
    </location>
</feature>
<dbReference type="RefSeq" id="XP_040705512.1">
    <property type="nucleotide sequence ID" value="XM_040840503.1"/>
</dbReference>
<dbReference type="UniPathway" id="UPA00529">
    <property type="reaction ID" value="UER00430"/>
</dbReference>
<sequence>MFRILSSGTETAKAQAQESTVPRALPASWYHSKPLYDLERRAIFSKRWLLVTHRSRFTKAGDFIRYEEAGFPFFLCLDRQGVLRGFHNVCRHRAFPVVTTESGTASILACKYHGWSYGLNGKLAKAPRFDQVPEFDKDRNGLFAIHTHVDRRGFVWVNLEATNSESPATPWSEDFLGADTQERLDDFNMDEYSFDHAWSMHGDYNWKTLVDNYNECYHCGVAHPGIAAISDLTTYEVKTVGGQIQHYVEDKPGYESGMKVAPTFFFPNASVTMTSHYFYLMRVVPTSAVTTSMQYEVFRHRKASDAVFKDLDGYFKQVENEDKQLCNGVQRNLNAGVYVNGNLQPFNEKGVLYFQERVKRNLVNHRREEESKGGEIWPSTRKAIESASLDEEIGFCTKLDCGSSAELAW</sequence>
<dbReference type="SUPFAM" id="SSF55961">
    <property type="entry name" value="Bet v1-like"/>
    <property type="match status" value="1"/>
</dbReference>
<evidence type="ECO:0000259" key="13">
    <source>
        <dbReference type="PROSITE" id="PS51296"/>
    </source>
</evidence>
<dbReference type="Pfam" id="PF00355">
    <property type="entry name" value="Rieske"/>
    <property type="match status" value="1"/>
</dbReference>
<evidence type="ECO:0000256" key="8">
    <source>
        <dbReference type="ARBA" id="ARBA00022723"/>
    </source>
</evidence>
<dbReference type="Gene3D" id="3.90.380.10">
    <property type="entry name" value="Naphthalene 1,2-dioxygenase Alpha Subunit, Chain A, domain 1"/>
    <property type="match status" value="2"/>
</dbReference>
<dbReference type="GO" id="GO:0019133">
    <property type="term" value="F:choline monooxygenase activity"/>
    <property type="evidence" value="ECO:0007669"/>
    <property type="project" value="UniProtKB-EC"/>
</dbReference>
<dbReference type="InterPro" id="IPR017941">
    <property type="entry name" value="Rieske_2Fe-2S"/>
</dbReference>
<evidence type="ECO:0000256" key="3">
    <source>
        <dbReference type="ARBA" id="ARBA00004866"/>
    </source>
</evidence>
<evidence type="ECO:0000256" key="12">
    <source>
        <dbReference type="ARBA" id="ARBA00049097"/>
    </source>
</evidence>
<evidence type="ECO:0000256" key="11">
    <source>
        <dbReference type="ARBA" id="ARBA00023014"/>
    </source>
</evidence>
<dbReference type="Proteomes" id="UP000184356">
    <property type="component" value="Unassembled WGS sequence"/>
</dbReference>
<dbReference type="EC" id="1.14.15.7" evidence="5"/>
<keyword evidence="8" id="KW-0479">Metal-binding</keyword>
<dbReference type="GO" id="GO:0019285">
    <property type="term" value="P:glycine betaine biosynthetic process from choline"/>
    <property type="evidence" value="ECO:0007669"/>
    <property type="project" value="UniProtKB-UniPathway"/>
</dbReference>
<dbReference type="PANTHER" id="PTHR43756:SF5">
    <property type="entry name" value="CHOLINE MONOOXYGENASE, CHLOROPLASTIC"/>
    <property type="match status" value="1"/>
</dbReference>
<dbReference type="CDD" id="cd03469">
    <property type="entry name" value="Rieske_RO_Alpha_N"/>
    <property type="match status" value="1"/>
</dbReference>
<dbReference type="InterPro" id="IPR015879">
    <property type="entry name" value="Ring_hydroxy_dOase_asu_C_dom"/>
</dbReference>
<reference evidence="15" key="1">
    <citation type="journal article" date="2017" name="Genome Biol.">
        <title>Comparative genomics reveals high biological diversity and specific adaptations in the industrially and medically important fungal genus Aspergillus.</title>
        <authorList>
            <person name="de Vries R.P."/>
            <person name="Riley R."/>
            <person name="Wiebenga A."/>
            <person name="Aguilar-Osorio G."/>
            <person name="Amillis S."/>
            <person name="Uchima C.A."/>
            <person name="Anderluh G."/>
            <person name="Asadollahi M."/>
            <person name="Askin M."/>
            <person name="Barry K."/>
            <person name="Battaglia E."/>
            <person name="Bayram O."/>
            <person name="Benocci T."/>
            <person name="Braus-Stromeyer S.A."/>
            <person name="Caldana C."/>
            <person name="Canovas D."/>
            <person name="Cerqueira G.C."/>
            <person name="Chen F."/>
            <person name="Chen W."/>
            <person name="Choi C."/>
            <person name="Clum A."/>
            <person name="Dos Santos R.A."/>
            <person name="Damasio A.R."/>
            <person name="Diallinas G."/>
            <person name="Emri T."/>
            <person name="Fekete E."/>
            <person name="Flipphi M."/>
            <person name="Freyberg S."/>
            <person name="Gallo A."/>
            <person name="Gournas C."/>
            <person name="Habgood R."/>
            <person name="Hainaut M."/>
            <person name="Harispe M.L."/>
            <person name="Henrissat B."/>
            <person name="Hilden K.S."/>
            <person name="Hope R."/>
            <person name="Hossain A."/>
            <person name="Karabika E."/>
            <person name="Karaffa L."/>
            <person name="Karanyi Z."/>
            <person name="Krasevec N."/>
            <person name="Kuo A."/>
            <person name="Kusch H."/>
            <person name="LaButti K."/>
            <person name="Lagendijk E.L."/>
            <person name="Lapidus A."/>
            <person name="Levasseur A."/>
            <person name="Lindquist E."/>
            <person name="Lipzen A."/>
            <person name="Logrieco A.F."/>
            <person name="MacCabe A."/>
            <person name="Maekelae M.R."/>
            <person name="Malavazi I."/>
            <person name="Melin P."/>
            <person name="Meyer V."/>
            <person name="Mielnichuk N."/>
            <person name="Miskei M."/>
            <person name="Molnar A.P."/>
            <person name="Mule G."/>
            <person name="Ngan C.Y."/>
            <person name="Orejas M."/>
            <person name="Orosz E."/>
            <person name="Ouedraogo J.P."/>
            <person name="Overkamp K.M."/>
            <person name="Park H.-S."/>
            <person name="Perrone G."/>
            <person name="Piumi F."/>
            <person name="Punt P.J."/>
            <person name="Ram A.F."/>
            <person name="Ramon A."/>
            <person name="Rauscher S."/>
            <person name="Record E."/>
            <person name="Riano-Pachon D.M."/>
            <person name="Robert V."/>
            <person name="Roehrig J."/>
            <person name="Ruller R."/>
            <person name="Salamov A."/>
            <person name="Salih N.S."/>
            <person name="Samson R.A."/>
            <person name="Sandor E."/>
            <person name="Sanguinetti M."/>
            <person name="Schuetze T."/>
            <person name="Sepcic K."/>
            <person name="Shelest E."/>
            <person name="Sherlock G."/>
            <person name="Sophianopoulou V."/>
            <person name="Squina F.M."/>
            <person name="Sun H."/>
            <person name="Susca A."/>
            <person name="Todd R.B."/>
            <person name="Tsang A."/>
            <person name="Unkles S.E."/>
            <person name="van de Wiele N."/>
            <person name="van Rossen-Uffink D."/>
            <person name="Oliveira J.V."/>
            <person name="Vesth T.C."/>
            <person name="Visser J."/>
            <person name="Yu J.-H."/>
            <person name="Zhou M."/>
            <person name="Andersen M.R."/>
            <person name="Archer D.B."/>
            <person name="Baker S.E."/>
            <person name="Benoit I."/>
            <person name="Brakhage A.A."/>
            <person name="Braus G.H."/>
            <person name="Fischer R."/>
            <person name="Frisvad J.C."/>
            <person name="Goldman G.H."/>
            <person name="Houbraken J."/>
            <person name="Oakley B."/>
            <person name="Pocsi I."/>
            <person name="Scazzocchio C."/>
            <person name="Seiboth B."/>
            <person name="vanKuyk P.A."/>
            <person name="Wortman J."/>
            <person name="Dyer P.S."/>
            <person name="Grigoriev I.V."/>
        </authorList>
    </citation>
    <scope>NUCLEOTIDE SEQUENCE [LARGE SCALE GENOMIC DNA]</scope>
    <source>
        <strain evidence="15">CBS 593.65</strain>
    </source>
</reference>
<evidence type="ECO:0000313" key="14">
    <source>
        <dbReference type="EMBL" id="OJJ61706.1"/>
    </source>
</evidence>
<evidence type="ECO:0000256" key="6">
    <source>
        <dbReference type="ARBA" id="ARBA00014931"/>
    </source>
</evidence>
<evidence type="ECO:0000256" key="4">
    <source>
        <dbReference type="ARBA" id="ARBA00010848"/>
    </source>
</evidence>
<dbReference type="OrthoDB" id="426882at2759"/>
<dbReference type="GO" id="GO:0005506">
    <property type="term" value="F:iron ion binding"/>
    <property type="evidence" value="ECO:0007669"/>
    <property type="project" value="InterPro"/>
</dbReference>
<dbReference type="InterPro" id="IPR036922">
    <property type="entry name" value="Rieske_2Fe-2S_sf"/>
</dbReference>
<dbReference type="InterPro" id="IPR001663">
    <property type="entry name" value="Rng_hydr_dOase-A"/>
</dbReference>
<dbReference type="PRINTS" id="PR00090">
    <property type="entry name" value="RNGDIOXGNASE"/>
</dbReference>
<accession>A0A1L9TQI9</accession>
<keyword evidence="15" id="KW-1185">Reference proteome</keyword>
<proteinExistence type="inferred from homology"/>
<keyword evidence="9" id="KW-0560">Oxidoreductase</keyword>
<dbReference type="AlphaFoldDB" id="A0A1L9TQI9"/>
<name>A0A1L9TQI9_9EURO</name>
<dbReference type="GO" id="GO:0051537">
    <property type="term" value="F:2 iron, 2 sulfur cluster binding"/>
    <property type="evidence" value="ECO:0007669"/>
    <property type="project" value="UniProtKB-KW"/>
</dbReference>
<dbReference type="STRING" id="1036612.A0A1L9TQI9"/>
<keyword evidence="7" id="KW-0001">2Fe-2S</keyword>
<dbReference type="Gene3D" id="2.102.10.10">
    <property type="entry name" value="Rieske [2Fe-2S] iron-sulphur domain"/>
    <property type="match status" value="1"/>
</dbReference>
<keyword evidence="10" id="KW-0408">Iron</keyword>
<evidence type="ECO:0000256" key="2">
    <source>
        <dbReference type="ARBA" id="ARBA00002149"/>
    </source>
</evidence>
<protein>
    <recommendedName>
        <fullName evidence="6">Choline monooxygenase, chloroplastic</fullName>
        <ecNumber evidence="5">1.14.15.7</ecNumber>
    </recommendedName>
</protein>
<dbReference type="VEuPathDB" id="FungiDB:ASPSYDRAFT_128649"/>
<dbReference type="PROSITE" id="PS51296">
    <property type="entry name" value="RIESKE"/>
    <property type="match status" value="1"/>
</dbReference>
<dbReference type="GeneID" id="63756576"/>
<gene>
    <name evidence="14" type="ORF">ASPSYDRAFT_128649</name>
</gene>